<dbReference type="EMBL" id="JBHRVA010000002">
    <property type="protein sequence ID" value="MFC3301951.1"/>
    <property type="molecule type" value="Genomic_DNA"/>
</dbReference>
<accession>A0ABV7M9A3</accession>
<evidence type="ECO:0000313" key="2">
    <source>
        <dbReference type="Proteomes" id="UP001595607"/>
    </source>
</evidence>
<comment type="caution">
    <text evidence="1">The sequence shown here is derived from an EMBL/GenBank/DDBJ whole genome shotgun (WGS) entry which is preliminary data.</text>
</comment>
<keyword evidence="2" id="KW-1185">Reference proteome</keyword>
<proteinExistence type="predicted"/>
<name>A0ABV7M9A3_9PROT</name>
<dbReference type="SUPFAM" id="SSF63829">
    <property type="entry name" value="Calcium-dependent phosphotriesterase"/>
    <property type="match status" value="1"/>
</dbReference>
<evidence type="ECO:0000313" key="1">
    <source>
        <dbReference type="EMBL" id="MFC3301951.1"/>
    </source>
</evidence>
<dbReference type="Gene3D" id="2.120.10.30">
    <property type="entry name" value="TolB, C-terminal domain"/>
    <property type="match status" value="1"/>
</dbReference>
<reference evidence="2" key="1">
    <citation type="journal article" date="2019" name="Int. J. Syst. Evol. Microbiol.">
        <title>The Global Catalogue of Microorganisms (GCM) 10K type strain sequencing project: providing services to taxonomists for standard genome sequencing and annotation.</title>
        <authorList>
            <consortium name="The Broad Institute Genomics Platform"/>
            <consortium name="The Broad Institute Genome Sequencing Center for Infectious Disease"/>
            <person name="Wu L."/>
            <person name="Ma J."/>
        </authorList>
    </citation>
    <scope>NUCLEOTIDE SEQUENCE [LARGE SCALE GENOMIC DNA]</scope>
    <source>
        <strain evidence="2">KCTC 22245</strain>
    </source>
</reference>
<dbReference type="Proteomes" id="UP001595607">
    <property type="component" value="Unassembled WGS sequence"/>
</dbReference>
<dbReference type="InterPro" id="IPR011042">
    <property type="entry name" value="6-blade_b-propeller_TolB-like"/>
</dbReference>
<dbReference type="RefSeq" id="WP_189573879.1">
    <property type="nucleotide sequence ID" value="NZ_BMXU01000001.1"/>
</dbReference>
<sequence length="300" mass="32217">MGNVRFAAEQCRTVELVDAETGTTVVGAEDLSLSSNTLWVSAYDRLANAEGGVYDIQLADLGGDEVSVTPFLADIRPHGISGGEGYVDAIVRDGVGNVSLLKALRTPTRILTLKTSDLPCGANDLVQGWEETAYTVDRDTCQGAFHERVLGKPSARVEHLLGVAKTRSVLLDGLKLANGIAEYGDQLWIAEMRAKRLINLDRETIDLPGAPDNLNASSEGIVAALQPQLWRFGLYRYGHSERAPTRIALIDPVTEEIEILYDDPKGTLLSGATAAVLTDDGTMIASSVRGDRLLVCEPSP</sequence>
<organism evidence="1 2">
    <name type="scientific">Parvularcula lutaonensis</name>
    <dbReference type="NCBI Taxonomy" id="491923"/>
    <lineage>
        <taxon>Bacteria</taxon>
        <taxon>Pseudomonadati</taxon>
        <taxon>Pseudomonadota</taxon>
        <taxon>Alphaproteobacteria</taxon>
        <taxon>Parvularculales</taxon>
        <taxon>Parvularculaceae</taxon>
        <taxon>Parvularcula</taxon>
    </lineage>
</organism>
<protein>
    <submittedName>
        <fullName evidence="1">Uncharacterized protein</fullName>
    </submittedName>
</protein>
<gene>
    <name evidence="1" type="ORF">ACFONP_04325</name>
</gene>